<feature type="domain" description="AB hydrolase-1" evidence="2">
    <location>
        <begin position="18"/>
        <end position="250"/>
    </location>
</feature>
<dbReference type="Proteomes" id="UP000228535">
    <property type="component" value="Unassembled WGS sequence"/>
</dbReference>
<proteinExistence type="inferred from homology"/>
<comment type="similarity">
    <text evidence="1">Belongs to the AB hydrolase superfamily.</text>
</comment>
<evidence type="ECO:0000313" key="4">
    <source>
        <dbReference type="Proteomes" id="UP000228535"/>
    </source>
</evidence>
<protein>
    <submittedName>
        <fullName evidence="3">Sigma-B regulation protein RsbQ</fullName>
    </submittedName>
</protein>
<sequence length="273" mass="29259">MDVLRRNNVTVSGAGTQAMVLVHGFGCDQHMWRLVAPAFEAHYRVVLLDLVGAGQSELAAYEPAHYNTLAAHAADVLQVLATLNLHDVVFVGHSVSAMIGVLAAIAEPARIGRLVLVAPSPRYLNDAGYTGGFEPADIDELLQAMDSNYLGWSGAITPVIMGHPERPELSAELNNSFCRTDPTIARHFARVTFLADNRADLPLVSTPALILQCAHDALAPLAVGYYLQQHLPAAELVILDTSGHCPHLSAPQATVAAMFHFLGLAAPPPDERR</sequence>
<dbReference type="SUPFAM" id="SSF53474">
    <property type="entry name" value="alpha/beta-Hydrolases"/>
    <property type="match status" value="1"/>
</dbReference>
<dbReference type="OrthoDB" id="9780932at2"/>
<keyword evidence="4" id="KW-1185">Reference proteome</keyword>
<dbReference type="InterPro" id="IPR029058">
    <property type="entry name" value="AB_hydrolase_fold"/>
</dbReference>
<organism evidence="3 4">
    <name type="scientific">Hymenobacter chitinivorans DSM 11115</name>
    <dbReference type="NCBI Taxonomy" id="1121954"/>
    <lineage>
        <taxon>Bacteria</taxon>
        <taxon>Pseudomonadati</taxon>
        <taxon>Bacteroidota</taxon>
        <taxon>Cytophagia</taxon>
        <taxon>Cytophagales</taxon>
        <taxon>Hymenobacteraceae</taxon>
        <taxon>Hymenobacter</taxon>
    </lineage>
</organism>
<evidence type="ECO:0000256" key="1">
    <source>
        <dbReference type="ARBA" id="ARBA00008645"/>
    </source>
</evidence>
<gene>
    <name evidence="3" type="ORF">CLV45_0975</name>
</gene>
<dbReference type="EMBL" id="PGFA01000001">
    <property type="protein sequence ID" value="PJJ59556.1"/>
    <property type="molecule type" value="Genomic_DNA"/>
</dbReference>
<dbReference type="AlphaFoldDB" id="A0A2M9BNP1"/>
<dbReference type="PRINTS" id="PR00111">
    <property type="entry name" value="ABHYDROLASE"/>
</dbReference>
<accession>A0A2M9BNP1</accession>
<dbReference type="PANTHER" id="PTHR43039">
    <property type="entry name" value="ESTERASE-RELATED"/>
    <property type="match status" value="1"/>
</dbReference>
<reference evidence="3 4" key="1">
    <citation type="submission" date="2017-11" db="EMBL/GenBank/DDBJ databases">
        <title>Genomic Encyclopedia of Archaeal and Bacterial Type Strains, Phase II (KMG-II): From Individual Species to Whole Genera.</title>
        <authorList>
            <person name="Goeker M."/>
        </authorList>
    </citation>
    <scope>NUCLEOTIDE SEQUENCE [LARGE SCALE GENOMIC DNA]</scope>
    <source>
        <strain evidence="3 4">DSM 11115</strain>
    </source>
</reference>
<dbReference type="InterPro" id="IPR000073">
    <property type="entry name" value="AB_hydrolase_1"/>
</dbReference>
<dbReference type="Gene3D" id="3.40.50.1820">
    <property type="entry name" value="alpha/beta hydrolase"/>
    <property type="match status" value="1"/>
</dbReference>
<name>A0A2M9BNP1_9BACT</name>
<comment type="caution">
    <text evidence="3">The sequence shown here is derived from an EMBL/GenBank/DDBJ whole genome shotgun (WGS) entry which is preliminary data.</text>
</comment>
<dbReference type="Pfam" id="PF00561">
    <property type="entry name" value="Abhydrolase_1"/>
    <property type="match status" value="1"/>
</dbReference>
<evidence type="ECO:0000313" key="3">
    <source>
        <dbReference type="EMBL" id="PJJ59556.1"/>
    </source>
</evidence>
<dbReference type="RefSeq" id="WP_100335271.1">
    <property type="nucleotide sequence ID" value="NZ_PGFA01000001.1"/>
</dbReference>
<evidence type="ECO:0000259" key="2">
    <source>
        <dbReference type="Pfam" id="PF00561"/>
    </source>
</evidence>